<dbReference type="Gene3D" id="1.20.1530.20">
    <property type="match status" value="1"/>
</dbReference>
<evidence type="ECO:0000256" key="3">
    <source>
        <dbReference type="ARBA" id="ARBA00022448"/>
    </source>
</evidence>
<dbReference type="SUPFAM" id="SSF51735">
    <property type="entry name" value="NAD(P)-binding Rossmann-fold domains"/>
    <property type="match status" value="1"/>
</dbReference>
<dbReference type="Gene3D" id="3.40.50.720">
    <property type="entry name" value="NAD(P)-binding Rossmann-like Domain"/>
    <property type="match status" value="1"/>
</dbReference>
<dbReference type="InterPro" id="IPR006153">
    <property type="entry name" value="Cation/H_exchanger_TM"/>
</dbReference>
<evidence type="ECO:0000256" key="7">
    <source>
        <dbReference type="SAM" id="Phobius"/>
    </source>
</evidence>
<dbReference type="OrthoDB" id="43518at2157"/>
<dbReference type="GO" id="GO:0015297">
    <property type="term" value="F:antiporter activity"/>
    <property type="evidence" value="ECO:0007669"/>
    <property type="project" value="InterPro"/>
</dbReference>
<proteinExistence type="inferred from homology"/>
<reference evidence="11" key="1">
    <citation type="submission" date="2019-05" db="EMBL/GenBank/DDBJ databases">
        <title>Candidatus Nanohalobium constans, a novel model system to study the DPANN nano-sized archaea: genomic and physiological characterization of a nanoarchaeon co-cultured with its chitinotrophic host.</title>
        <authorList>
            <person name="La Cono V."/>
            <person name="Arcadi E."/>
            <person name="Crisafi F."/>
            <person name="Denaro R."/>
            <person name="La Spada G."/>
            <person name="Messina E."/>
            <person name="Smedile F."/>
            <person name="Toshchakov S.V."/>
            <person name="Shevchenko M.A."/>
            <person name="Golyshin P.N."/>
            <person name="Golyshina O.V."/>
            <person name="Ferrer M."/>
            <person name="Rohde M."/>
            <person name="Mushegian A."/>
            <person name="Sorokin D.Y."/>
            <person name="Giuliano L."/>
            <person name="Yakimov M.M."/>
        </authorList>
    </citation>
    <scope>NUCLEOTIDE SEQUENCE [LARGE SCALE GENOMIC DNA]</scope>
    <source>
        <strain evidence="11">LC1Nh</strain>
    </source>
</reference>
<organism evidence="10 11">
    <name type="scientific">Candidatus Nanohalobium constans</name>
    <dbReference type="NCBI Taxonomy" id="2565781"/>
    <lineage>
        <taxon>Archaea</taxon>
        <taxon>Candidatus Nanohalarchaeota</taxon>
        <taxon>Candidatus Nanohalobia</taxon>
        <taxon>Candidatus Nanohalobiales</taxon>
        <taxon>Candidatus Nanohalobiaceae</taxon>
        <taxon>Candidatus Nanohalobium</taxon>
    </lineage>
</organism>
<dbReference type="PANTHER" id="PTHR42751:SF3">
    <property type="entry name" value="SODIUM_GLUTAMATE SYMPORTER"/>
    <property type="match status" value="1"/>
</dbReference>
<evidence type="ECO:0000313" key="10">
    <source>
        <dbReference type="EMBL" id="QGA80656.1"/>
    </source>
</evidence>
<dbReference type="GO" id="GO:1902600">
    <property type="term" value="P:proton transmembrane transport"/>
    <property type="evidence" value="ECO:0007669"/>
    <property type="project" value="InterPro"/>
</dbReference>
<dbReference type="InterPro" id="IPR038770">
    <property type="entry name" value="Na+/solute_symporter_sf"/>
</dbReference>
<keyword evidence="6 7" id="KW-0472">Membrane</keyword>
<sequence>MVVGVQAAALAVVSAAALAIIFHKLRQPTVIAYILTGLVLGPAVFGVTSHSEAIKLFSELGLAFLLFLIGLEIDVEDVKEIIGPTLLIGGLQMVFMFISGFIIGNLLGFTTVQAAFTGVFLMFSSTAVVVKMLSDKDQITSLPGRLDVSILLLQDIVVVLGLAALNTSANSFTALGFKISETIVFILLTAVVSVISSKYLLSRLFNSFAEEKHGFLIYAVAWLFIFIQVSQFLNLSVEIGSFLAGIGLGRLKISEEVMERIRPLTDVFMAVFFIGVGLKLTQDAIAMYWMEAIIVSLLVIPLKFFSGFLLTDYSKFSPETSFLSSINMAQISEFSIVLATLAASKQMISTEFVGFASLTAITTMTVSSYLINFNTSLHSRFEHLLEGFKSEEKNDVDISRLEDHAVIVGYDAISRGIVTTLEESFDDILVIDSDSNNIDELSGSSFEYIYGDFRHGEIRNSSRLQSAELVVSVSGQHEVNLQVLDDVTDATVFLRAESLEEALELYELGAHYVIRRNELTAEQLLDYLNLYREEPELFKQEIKAEKEKIKWQSR</sequence>
<comment type="similarity">
    <text evidence="2">Belongs to the monovalent cation:proton antiporter 2 (CPA2) transporter (TC 2.A.37) family.</text>
</comment>
<dbReference type="EMBL" id="CP040089">
    <property type="protein sequence ID" value="QGA80656.1"/>
    <property type="molecule type" value="Genomic_DNA"/>
</dbReference>
<evidence type="ECO:0000256" key="2">
    <source>
        <dbReference type="ARBA" id="ARBA00005551"/>
    </source>
</evidence>
<dbReference type="GO" id="GO:0006813">
    <property type="term" value="P:potassium ion transport"/>
    <property type="evidence" value="ECO:0007669"/>
    <property type="project" value="InterPro"/>
</dbReference>
<comment type="subcellular location">
    <subcellularLocation>
        <location evidence="1">Membrane</location>
        <topology evidence="1">Multi-pass membrane protein</topology>
    </subcellularLocation>
</comment>
<feature type="transmembrane region" description="Helical" evidence="7">
    <location>
        <begin position="352"/>
        <end position="371"/>
    </location>
</feature>
<keyword evidence="11" id="KW-1185">Reference proteome</keyword>
<evidence type="ECO:0000256" key="4">
    <source>
        <dbReference type="ARBA" id="ARBA00022692"/>
    </source>
</evidence>
<feature type="transmembrane region" description="Helical" evidence="7">
    <location>
        <begin position="30"/>
        <end position="47"/>
    </location>
</feature>
<dbReference type="Proteomes" id="UP000377803">
    <property type="component" value="Chromosome"/>
</dbReference>
<evidence type="ECO:0000256" key="5">
    <source>
        <dbReference type="ARBA" id="ARBA00022989"/>
    </source>
</evidence>
<evidence type="ECO:0000256" key="1">
    <source>
        <dbReference type="ARBA" id="ARBA00004141"/>
    </source>
</evidence>
<feature type="transmembrane region" description="Helical" evidence="7">
    <location>
        <begin position="114"/>
        <end position="134"/>
    </location>
</feature>
<feature type="transmembrane region" description="Helical" evidence="7">
    <location>
        <begin position="183"/>
        <end position="201"/>
    </location>
</feature>
<dbReference type="GO" id="GO:0016020">
    <property type="term" value="C:membrane"/>
    <property type="evidence" value="ECO:0007669"/>
    <property type="project" value="UniProtKB-SubCell"/>
</dbReference>
<feature type="transmembrane region" description="Helical" evidence="7">
    <location>
        <begin position="53"/>
        <end position="73"/>
    </location>
</feature>
<keyword evidence="3" id="KW-0813">Transport</keyword>
<feature type="domain" description="Cation/H+ exchanger transmembrane" evidence="8">
    <location>
        <begin position="15"/>
        <end position="368"/>
    </location>
</feature>
<evidence type="ECO:0000259" key="9">
    <source>
        <dbReference type="Pfam" id="PF02254"/>
    </source>
</evidence>
<name>A0A5Q0UGF1_9ARCH</name>
<protein>
    <submittedName>
        <fullName evidence="10">Kef-type K+ transport system, membrane componen tKefB</fullName>
    </submittedName>
</protein>
<keyword evidence="5 7" id="KW-1133">Transmembrane helix</keyword>
<feature type="transmembrane region" description="Helical" evidence="7">
    <location>
        <begin position="146"/>
        <end position="163"/>
    </location>
</feature>
<dbReference type="KEGG" id="ncon:LC1Nh_0772"/>
<evidence type="ECO:0000259" key="8">
    <source>
        <dbReference type="Pfam" id="PF00999"/>
    </source>
</evidence>
<dbReference type="Pfam" id="PF02254">
    <property type="entry name" value="TrkA_N"/>
    <property type="match status" value="1"/>
</dbReference>
<dbReference type="GeneID" id="42365160"/>
<keyword evidence="4 7" id="KW-0812">Transmembrane</keyword>
<accession>A0A5Q0UGF1</accession>
<feature type="domain" description="RCK N-terminal" evidence="9">
    <location>
        <begin position="406"/>
        <end position="515"/>
    </location>
</feature>
<feature type="transmembrane region" description="Helical" evidence="7">
    <location>
        <begin position="6"/>
        <end position="23"/>
    </location>
</feature>
<evidence type="ECO:0000313" key="11">
    <source>
        <dbReference type="Proteomes" id="UP000377803"/>
    </source>
</evidence>
<feature type="transmembrane region" description="Helical" evidence="7">
    <location>
        <begin position="288"/>
        <end position="310"/>
    </location>
</feature>
<feature type="transmembrane region" description="Helical" evidence="7">
    <location>
        <begin position="213"/>
        <end position="233"/>
    </location>
</feature>
<evidence type="ECO:0000256" key="6">
    <source>
        <dbReference type="ARBA" id="ARBA00023136"/>
    </source>
</evidence>
<dbReference type="InterPro" id="IPR036291">
    <property type="entry name" value="NAD(P)-bd_dom_sf"/>
</dbReference>
<feature type="transmembrane region" description="Helical" evidence="7">
    <location>
        <begin position="85"/>
        <end position="108"/>
    </location>
</feature>
<gene>
    <name evidence="10" type="primary">kefB2</name>
    <name evidence="10" type="ORF">LC1Nh_0772</name>
</gene>
<dbReference type="RefSeq" id="WP_153550396.1">
    <property type="nucleotide sequence ID" value="NZ_CP040089.1"/>
</dbReference>
<dbReference type="PANTHER" id="PTHR42751">
    <property type="entry name" value="SODIUM/HYDROGEN EXCHANGER FAMILY/TRKA DOMAIN PROTEIN"/>
    <property type="match status" value="1"/>
</dbReference>
<dbReference type="InterPro" id="IPR003148">
    <property type="entry name" value="RCK_N"/>
</dbReference>
<dbReference type="Pfam" id="PF00999">
    <property type="entry name" value="Na_H_Exchanger"/>
    <property type="match status" value="1"/>
</dbReference>
<dbReference type="AlphaFoldDB" id="A0A5Q0UGF1"/>